<gene>
    <name evidence="2" type="ORF">GA0070564_102174</name>
</gene>
<feature type="transmembrane region" description="Helical" evidence="1">
    <location>
        <begin position="213"/>
        <end position="233"/>
    </location>
</feature>
<dbReference type="Proteomes" id="UP000199504">
    <property type="component" value="Unassembled WGS sequence"/>
</dbReference>
<dbReference type="AlphaFoldDB" id="A0A1C4WDP4"/>
<dbReference type="EMBL" id="FMCX01000002">
    <property type="protein sequence ID" value="SCE94041.1"/>
    <property type="molecule type" value="Genomic_DNA"/>
</dbReference>
<name>A0A1C4WDP4_9ACTN</name>
<sequence>MLTRHRRQALAALGFATAYGLVRLYWATGGRWGWTACDRTRSPGRAELASGCGADDVTTLPLVTGWGAVVLCVLLLVVAAAAARRPGRVTAGSAAAAALALVVLSFPGHLLFELPAGAAGRPTDWRDVLHRVAMLAGGLLFARVAVAARRPGCGHPGARGPRPVPASLRGWAYAAAALPLLGFTLPHLLWWWGVPLGIPASVLDAARRDLSPALVAALTAAPAAGGLLTLGLTHRWGQVFPRWTPWAGRPVPRPLVLGPAAVVAVALTSYGLIGVWLMGTALADGRTDWAELGRGWAAAGTELVFLAWGVALGVAVLGYERLTRPRCPMCPGPVARPAPPATTTPR</sequence>
<keyword evidence="1" id="KW-0472">Membrane</keyword>
<keyword evidence="3" id="KW-1185">Reference proteome</keyword>
<evidence type="ECO:0000313" key="3">
    <source>
        <dbReference type="Proteomes" id="UP000199504"/>
    </source>
</evidence>
<keyword evidence="1" id="KW-1133">Transmembrane helix</keyword>
<dbReference type="OrthoDB" id="2717873at2"/>
<protein>
    <submittedName>
        <fullName evidence="2">Uncharacterized protein</fullName>
    </submittedName>
</protein>
<evidence type="ECO:0000313" key="2">
    <source>
        <dbReference type="EMBL" id="SCE94041.1"/>
    </source>
</evidence>
<accession>A0A1C4WDP4</accession>
<evidence type="ECO:0000256" key="1">
    <source>
        <dbReference type="SAM" id="Phobius"/>
    </source>
</evidence>
<feature type="transmembrane region" description="Helical" evidence="1">
    <location>
        <begin position="254"/>
        <end position="276"/>
    </location>
</feature>
<keyword evidence="1" id="KW-0812">Transmembrane</keyword>
<organism evidence="2 3">
    <name type="scientific">Micromonospora mirobrigensis</name>
    <dbReference type="NCBI Taxonomy" id="262898"/>
    <lineage>
        <taxon>Bacteria</taxon>
        <taxon>Bacillati</taxon>
        <taxon>Actinomycetota</taxon>
        <taxon>Actinomycetes</taxon>
        <taxon>Micromonosporales</taxon>
        <taxon>Micromonosporaceae</taxon>
        <taxon>Micromonospora</taxon>
    </lineage>
</organism>
<dbReference type="RefSeq" id="WP_091605142.1">
    <property type="nucleotide sequence ID" value="NZ_FMCX01000002.1"/>
</dbReference>
<feature type="transmembrane region" description="Helical" evidence="1">
    <location>
        <begin position="132"/>
        <end position="149"/>
    </location>
</feature>
<feature type="transmembrane region" description="Helical" evidence="1">
    <location>
        <begin position="63"/>
        <end position="82"/>
    </location>
</feature>
<feature type="transmembrane region" description="Helical" evidence="1">
    <location>
        <begin position="170"/>
        <end position="193"/>
    </location>
</feature>
<feature type="transmembrane region" description="Helical" evidence="1">
    <location>
        <begin position="296"/>
        <end position="319"/>
    </location>
</feature>
<reference evidence="3" key="1">
    <citation type="submission" date="2016-06" db="EMBL/GenBank/DDBJ databases">
        <authorList>
            <person name="Varghese N."/>
            <person name="Submissions Spin"/>
        </authorList>
    </citation>
    <scope>NUCLEOTIDE SEQUENCE [LARGE SCALE GENOMIC DNA]</scope>
    <source>
        <strain evidence="3">DSM 44830</strain>
    </source>
</reference>
<dbReference type="STRING" id="262898.GA0070564_102174"/>
<feature type="transmembrane region" description="Helical" evidence="1">
    <location>
        <begin position="94"/>
        <end position="112"/>
    </location>
</feature>
<proteinExistence type="predicted"/>